<protein>
    <recommendedName>
        <fullName evidence="4">Secreted protein</fullName>
    </recommendedName>
</protein>
<dbReference type="EMBL" id="JAUSRF010000009">
    <property type="protein sequence ID" value="MDP9838174.1"/>
    <property type="molecule type" value="Genomic_DNA"/>
</dbReference>
<comment type="caution">
    <text evidence="2">The sequence shown here is derived from an EMBL/GenBank/DDBJ whole genome shotgun (WGS) entry which is preliminary data.</text>
</comment>
<accession>A0ABT9PWB9</accession>
<evidence type="ECO:0000256" key="1">
    <source>
        <dbReference type="SAM" id="SignalP"/>
    </source>
</evidence>
<organism evidence="2 3">
    <name type="scientific">Neorhizobium huautlense</name>
    <dbReference type="NCBI Taxonomy" id="67774"/>
    <lineage>
        <taxon>Bacteria</taxon>
        <taxon>Pseudomonadati</taxon>
        <taxon>Pseudomonadota</taxon>
        <taxon>Alphaproteobacteria</taxon>
        <taxon>Hyphomicrobiales</taxon>
        <taxon>Rhizobiaceae</taxon>
        <taxon>Rhizobium/Agrobacterium group</taxon>
        <taxon>Neorhizobium</taxon>
    </lineage>
</organism>
<keyword evidence="1" id="KW-0732">Signal</keyword>
<dbReference type="Proteomes" id="UP001241472">
    <property type="component" value="Unassembled WGS sequence"/>
</dbReference>
<reference evidence="2 3" key="1">
    <citation type="submission" date="2023-07" db="EMBL/GenBank/DDBJ databases">
        <title>Sorghum-associated microbial communities from plants grown in Nebraska, USA.</title>
        <authorList>
            <person name="Schachtman D."/>
        </authorList>
    </citation>
    <scope>NUCLEOTIDE SEQUENCE [LARGE SCALE GENOMIC DNA]</scope>
    <source>
        <strain evidence="2 3">DS1307</strain>
    </source>
</reference>
<feature type="chain" id="PRO_5045566224" description="Secreted protein" evidence="1">
    <location>
        <begin position="26"/>
        <end position="85"/>
    </location>
</feature>
<keyword evidence="3" id="KW-1185">Reference proteome</keyword>
<evidence type="ECO:0000313" key="3">
    <source>
        <dbReference type="Proteomes" id="UP001241472"/>
    </source>
</evidence>
<evidence type="ECO:0000313" key="2">
    <source>
        <dbReference type="EMBL" id="MDP9838174.1"/>
    </source>
</evidence>
<proteinExistence type="predicted"/>
<gene>
    <name evidence="2" type="ORF">J2T09_002941</name>
</gene>
<sequence length="85" mass="8987">MKKSMIGAVVTCFLFGLSVPMQATARDYLRLVASDCGDAASKVVRDTGGQLLSASPSNDGRTCIITVLVQGSGERPRKVTVRVPM</sequence>
<evidence type="ECO:0008006" key="4">
    <source>
        <dbReference type="Google" id="ProtNLM"/>
    </source>
</evidence>
<feature type="signal peptide" evidence="1">
    <location>
        <begin position="1"/>
        <end position="25"/>
    </location>
</feature>
<name>A0ABT9PWB9_9HYPH</name>